<reference evidence="1" key="1">
    <citation type="submission" date="2021-06" db="EMBL/GenBank/DDBJ databases">
        <authorList>
            <person name="Kallberg Y."/>
            <person name="Tangrot J."/>
            <person name="Rosling A."/>
        </authorList>
    </citation>
    <scope>NUCLEOTIDE SEQUENCE</scope>
    <source>
        <strain evidence="1">MA453B</strain>
    </source>
</reference>
<organism evidence="1 2">
    <name type="scientific">Dentiscutata erythropus</name>
    <dbReference type="NCBI Taxonomy" id="1348616"/>
    <lineage>
        <taxon>Eukaryota</taxon>
        <taxon>Fungi</taxon>
        <taxon>Fungi incertae sedis</taxon>
        <taxon>Mucoromycota</taxon>
        <taxon>Glomeromycotina</taxon>
        <taxon>Glomeromycetes</taxon>
        <taxon>Diversisporales</taxon>
        <taxon>Gigasporaceae</taxon>
        <taxon>Dentiscutata</taxon>
    </lineage>
</organism>
<protein>
    <submittedName>
        <fullName evidence="1">6832_t:CDS:1</fullName>
    </submittedName>
</protein>
<dbReference type="AlphaFoldDB" id="A0A9N9EHZ1"/>
<evidence type="ECO:0000313" key="2">
    <source>
        <dbReference type="Proteomes" id="UP000789405"/>
    </source>
</evidence>
<name>A0A9N9EHZ1_9GLOM</name>
<keyword evidence="2" id="KW-1185">Reference proteome</keyword>
<dbReference type="Proteomes" id="UP000789405">
    <property type="component" value="Unassembled WGS sequence"/>
</dbReference>
<sequence length="48" mass="5471">IPTTWYASLRDKPSSYYGVQCKLHVRCSSLRQECLKCCIMSMAKIAVT</sequence>
<gene>
    <name evidence="1" type="ORF">DERYTH_LOCUS11708</name>
</gene>
<dbReference type="EMBL" id="CAJVPY010007360">
    <property type="protein sequence ID" value="CAG8679383.1"/>
    <property type="molecule type" value="Genomic_DNA"/>
</dbReference>
<feature type="non-terminal residue" evidence="1">
    <location>
        <position position="1"/>
    </location>
</feature>
<evidence type="ECO:0000313" key="1">
    <source>
        <dbReference type="EMBL" id="CAG8679383.1"/>
    </source>
</evidence>
<accession>A0A9N9EHZ1</accession>
<comment type="caution">
    <text evidence="1">The sequence shown here is derived from an EMBL/GenBank/DDBJ whole genome shotgun (WGS) entry which is preliminary data.</text>
</comment>
<proteinExistence type="predicted"/>